<keyword evidence="3" id="KW-0808">Transferase</keyword>
<dbReference type="InterPro" id="IPR043502">
    <property type="entry name" value="DNA/RNA_pol_sf"/>
</dbReference>
<evidence type="ECO:0000256" key="2">
    <source>
        <dbReference type="ARBA" id="ARBA00012180"/>
    </source>
</evidence>
<evidence type="ECO:0000259" key="9">
    <source>
        <dbReference type="PROSITE" id="PS50878"/>
    </source>
</evidence>
<keyword evidence="4" id="KW-0548">Nucleotidyltransferase</keyword>
<reference evidence="10 11" key="1">
    <citation type="submission" date="2019-09" db="EMBL/GenBank/DDBJ databases">
        <title>Bird 10,000 Genomes (B10K) Project - Family phase.</title>
        <authorList>
            <person name="Zhang G."/>
        </authorList>
    </citation>
    <scope>NUCLEOTIDE SEQUENCE [LARGE SCALE GENOMIC DNA]</scope>
    <source>
        <strain evidence="10">B10K-DU-011-36</strain>
        <tissue evidence="10">Muscle</tissue>
    </source>
</reference>
<dbReference type="PROSITE" id="PS50878">
    <property type="entry name" value="RT_POL"/>
    <property type="match status" value="1"/>
</dbReference>
<dbReference type="PANTHER" id="PTHR41694:SF3">
    <property type="entry name" value="RNA-DIRECTED DNA POLYMERASE-RELATED"/>
    <property type="match status" value="1"/>
</dbReference>
<evidence type="ECO:0000256" key="8">
    <source>
        <dbReference type="ARBA" id="ARBA00022918"/>
    </source>
</evidence>
<evidence type="ECO:0000256" key="6">
    <source>
        <dbReference type="ARBA" id="ARBA00022759"/>
    </source>
</evidence>
<organism evidence="10 11">
    <name type="scientific">Chauna torquata</name>
    <name type="common">Southern screamer</name>
    <dbReference type="NCBI Taxonomy" id="30388"/>
    <lineage>
        <taxon>Eukaryota</taxon>
        <taxon>Metazoa</taxon>
        <taxon>Chordata</taxon>
        <taxon>Craniata</taxon>
        <taxon>Vertebrata</taxon>
        <taxon>Euteleostomi</taxon>
        <taxon>Archelosauria</taxon>
        <taxon>Archosauria</taxon>
        <taxon>Dinosauria</taxon>
        <taxon>Saurischia</taxon>
        <taxon>Theropoda</taxon>
        <taxon>Coelurosauria</taxon>
        <taxon>Aves</taxon>
        <taxon>Neognathae</taxon>
        <taxon>Galloanserae</taxon>
        <taxon>Anseriformes</taxon>
        <taxon>Anhimidae</taxon>
        <taxon>Chauna</taxon>
    </lineage>
</organism>
<accession>A0A7L0KGJ3</accession>
<comment type="similarity">
    <text evidence="1">Belongs to the beta type-B retroviral polymerase family. HERV class-II K(HML-2) pol subfamily.</text>
</comment>
<dbReference type="Pfam" id="PF00078">
    <property type="entry name" value="RVT_1"/>
    <property type="match status" value="1"/>
</dbReference>
<feature type="non-terminal residue" evidence="10">
    <location>
        <position position="98"/>
    </location>
</feature>
<dbReference type="GO" id="GO:0035613">
    <property type="term" value="F:RNA stem-loop binding"/>
    <property type="evidence" value="ECO:0007669"/>
    <property type="project" value="TreeGrafter"/>
</dbReference>
<dbReference type="AlphaFoldDB" id="A0A7L0KGJ3"/>
<dbReference type="InterPro" id="IPR000477">
    <property type="entry name" value="RT_dom"/>
</dbReference>
<keyword evidence="11" id="KW-1185">Reference proteome</keyword>
<evidence type="ECO:0000256" key="5">
    <source>
        <dbReference type="ARBA" id="ARBA00022722"/>
    </source>
</evidence>
<evidence type="ECO:0000256" key="3">
    <source>
        <dbReference type="ARBA" id="ARBA00022679"/>
    </source>
</evidence>
<evidence type="ECO:0000256" key="1">
    <source>
        <dbReference type="ARBA" id="ARBA00010879"/>
    </source>
</evidence>
<comment type="caution">
    <text evidence="10">The sequence shown here is derived from an EMBL/GenBank/DDBJ whole genome shotgun (WGS) entry which is preliminary data.</text>
</comment>
<keyword evidence="6" id="KW-0255">Endonuclease</keyword>
<protein>
    <recommendedName>
        <fullName evidence="2">ribonuclease H</fullName>
        <ecNumber evidence="2">3.1.26.4</ecNumber>
    </recommendedName>
</protein>
<keyword evidence="8" id="KW-0695">RNA-directed DNA polymerase</keyword>
<dbReference type="EMBL" id="VXAL01018916">
    <property type="protein sequence ID" value="NXK56144.1"/>
    <property type="molecule type" value="Genomic_DNA"/>
</dbReference>
<evidence type="ECO:0000313" key="11">
    <source>
        <dbReference type="Proteomes" id="UP000537522"/>
    </source>
</evidence>
<dbReference type="InterPro" id="IPR043128">
    <property type="entry name" value="Rev_trsase/Diguanyl_cyclase"/>
</dbReference>
<dbReference type="EC" id="3.1.26.4" evidence="2"/>
<dbReference type="Proteomes" id="UP000537522">
    <property type="component" value="Unassembled WGS sequence"/>
</dbReference>
<keyword evidence="7" id="KW-0378">Hydrolase</keyword>
<dbReference type="PANTHER" id="PTHR41694">
    <property type="entry name" value="ENDOGENOUS RETROVIRUS GROUP K MEMBER POL PROTEIN"/>
    <property type="match status" value="1"/>
</dbReference>
<gene>
    <name evidence="10" type="primary">Hervk</name>
    <name evidence="10" type="ORF">CHATOR_R15149</name>
</gene>
<proteinExistence type="inferred from homology"/>
<name>A0A7L0KGJ3_CHATO</name>
<dbReference type="GO" id="GO:0003964">
    <property type="term" value="F:RNA-directed DNA polymerase activity"/>
    <property type="evidence" value="ECO:0007669"/>
    <property type="project" value="UniProtKB-KW"/>
</dbReference>
<feature type="domain" description="Reverse transcriptase" evidence="9">
    <location>
        <begin position="1"/>
        <end position="98"/>
    </location>
</feature>
<sequence length="98" mass="10906">KLNAVNLKDCFFTIPLHTLDCEHFAFSIPSVNNQGLMKRYHWAVFPQGMMNSPTICQVVVAAAVKPSWDAYPQAKIYHDLLIAAADSVCLEATVSHLM</sequence>
<feature type="non-terminal residue" evidence="10">
    <location>
        <position position="1"/>
    </location>
</feature>
<dbReference type="GO" id="GO:0004523">
    <property type="term" value="F:RNA-DNA hybrid ribonuclease activity"/>
    <property type="evidence" value="ECO:0007669"/>
    <property type="project" value="UniProtKB-EC"/>
</dbReference>
<dbReference type="Gene3D" id="3.30.70.270">
    <property type="match status" value="2"/>
</dbReference>
<evidence type="ECO:0000256" key="4">
    <source>
        <dbReference type="ARBA" id="ARBA00022695"/>
    </source>
</evidence>
<dbReference type="SUPFAM" id="SSF56672">
    <property type="entry name" value="DNA/RNA polymerases"/>
    <property type="match status" value="1"/>
</dbReference>
<evidence type="ECO:0000313" key="10">
    <source>
        <dbReference type="EMBL" id="NXK56144.1"/>
    </source>
</evidence>
<keyword evidence="5" id="KW-0540">Nuclease</keyword>
<evidence type="ECO:0000256" key="7">
    <source>
        <dbReference type="ARBA" id="ARBA00022801"/>
    </source>
</evidence>